<evidence type="ECO:0000256" key="4">
    <source>
        <dbReference type="ARBA" id="ARBA00022525"/>
    </source>
</evidence>
<evidence type="ECO:0000256" key="2">
    <source>
        <dbReference type="ARBA" id="ARBA00010446"/>
    </source>
</evidence>
<comment type="subcellular location">
    <subcellularLocation>
        <location evidence="1 7">Secreted</location>
        <location evidence="1 7">Cell wall</location>
    </subcellularLocation>
</comment>
<evidence type="ECO:0000313" key="8">
    <source>
        <dbReference type="EMBL" id="KAK7023641.1"/>
    </source>
</evidence>
<dbReference type="AlphaFoldDB" id="A0AAW0BD92"/>
<dbReference type="CDD" id="cd23507">
    <property type="entry name" value="hydrophobin_I"/>
    <property type="match status" value="1"/>
</dbReference>
<sequence length="136" mass="13597">MFNISKVILYIFFTLSVLAVATPFPNGGGGGGEHPPATTTVTVTAPGPTETAVNQCNTGDVQCCNTVETAGSPAAAGLLGFLGVVVQDLSVLVGITCTPVTILGIGQGECSARPVCCSNNNFNGLIAIGCVPISIL</sequence>
<feature type="signal peptide" evidence="7">
    <location>
        <begin position="1"/>
        <end position="21"/>
    </location>
</feature>
<keyword evidence="9" id="KW-1185">Reference proteome</keyword>
<keyword evidence="3 7" id="KW-0134">Cell wall</keyword>
<evidence type="ECO:0000256" key="6">
    <source>
        <dbReference type="ARBA" id="ARBA00093546"/>
    </source>
</evidence>
<dbReference type="GO" id="GO:0009277">
    <property type="term" value="C:fungal-type cell wall"/>
    <property type="evidence" value="ECO:0007669"/>
    <property type="project" value="InterPro"/>
</dbReference>
<gene>
    <name evidence="8" type="ORF">VNI00_016603</name>
</gene>
<evidence type="ECO:0000256" key="1">
    <source>
        <dbReference type="ARBA" id="ARBA00004191"/>
    </source>
</evidence>
<accession>A0AAW0BD92</accession>
<dbReference type="Proteomes" id="UP001383192">
    <property type="component" value="Unassembled WGS sequence"/>
</dbReference>
<comment type="caution">
    <text evidence="8">The sequence shown here is derived from an EMBL/GenBank/DDBJ whole genome shotgun (WGS) entry which is preliminary data.</text>
</comment>
<evidence type="ECO:0000256" key="3">
    <source>
        <dbReference type="ARBA" id="ARBA00022512"/>
    </source>
</evidence>
<keyword evidence="4 7" id="KW-0964">Secreted</keyword>
<feature type="chain" id="PRO_5043101070" description="Hydrophobin" evidence="7">
    <location>
        <begin position="22"/>
        <end position="136"/>
    </location>
</feature>
<protein>
    <recommendedName>
        <fullName evidence="7">Hydrophobin</fullName>
    </recommendedName>
</protein>
<evidence type="ECO:0000256" key="5">
    <source>
        <dbReference type="ARBA" id="ARBA00023157"/>
    </source>
</evidence>
<dbReference type="Pfam" id="PF01185">
    <property type="entry name" value="Hydrophobin"/>
    <property type="match status" value="1"/>
</dbReference>
<evidence type="ECO:0000313" key="9">
    <source>
        <dbReference type="Proteomes" id="UP001383192"/>
    </source>
</evidence>
<keyword evidence="7" id="KW-0732">Signal</keyword>
<reference evidence="8 9" key="1">
    <citation type="submission" date="2024-01" db="EMBL/GenBank/DDBJ databases">
        <title>A draft genome for a cacao thread blight-causing isolate of Paramarasmius palmivorus.</title>
        <authorList>
            <person name="Baruah I.K."/>
            <person name="Bukari Y."/>
            <person name="Amoako-Attah I."/>
            <person name="Meinhardt L.W."/>
            <person name="Bailey B.A."/>
            <person name="Cohen S.P."/>
        </authorList>
    </citation>
    <scope>NUCLEOTIDE SEQUENCE [LARGE SCALE GENOMIC DNA]</scope>
    <source>
        <strain evidence="8 9">GH-12</strain>
    </source>
</reference>
<name>A0AAW0BD92_9AGAR</name>
<comment type="similarity">
    <text evidence="2 7">Belongs to the fungal hydrophobin family.</text>
</comment>
<dbReference type="GO" id="GO:0005199">
    <property type="term" value="F:structural constituent of cell wall"/>
    <property type="evidence" value="ECO:0007669"/>
    <property type="project" value="InterPro"/>
</dbReference>
<keyword evidence="5 7" id="KW-1015">Disulfide bond</keyword>
<comment type="subunit">
    <text evidence="6">Self-assembles to form functional amyloid fibrils called rodlets. Self-assembly into fibrillar rodlets occurs spontaneously at hydrophobic:hydrophilic interfaces and the rodlets further associate laterally to form amphipathic monolayers.</text>
</comment>
<dbReference type="EMBL" id="JAYKXP010000133">
    <property type="protein sequence ID" value="KAK7023641.1"/>
    <property type="molecule type" value="Genomic_DNA"/>
</dbReference>
<proteinExistence type="inferred from homology"/>
<evidence type="ECO:0000256" key="7">
    <source>
        <dbReference type="RuleBase" id="RU365009"/>
    </source>
</evidence>
<dbReference type="InterPro" id="IPR001338">
    <property type="entry name" value="Class_I_Hydrophobin"/>
</dbReference>
<organism evidence="8 9">
    <name type="scientific">Paramarasmius palmivorus</name>
    <dbReference type="NCBI Taxonomy" id="297713"/>
    <lineage>
        <taxon>Eukaryota</taxon>
        <taxon>Fungi</taxon>
        <taxon>Dikarya</taxon>
        <taxon>Basidiomycota</taxon>
        <taxon>Agaricomycotina</taxon>
        <taxon>Agaricomycetes</taxon>
        <taxon>Agaricomycetidae</taxon>
        <taxon>Agaricales</taxon>
        <taxon>Marasmiineae</taxon>
        <taxon>Marasmiaceae</taxon>
        <taxon>Paramarasmius</taxon>
    </lineage>
</organism>
<dbReference type="SMART" id="SM00075">
    <property type="entry name" value="HYDRO"/>
    <property type="match status" value="1"/>
</dbReference>